<reference evidence="1 2" key="1">
    <citation type="submission" date="2020-09" db="EMBL/GenBank/DDBJ databases">
        <title>De no assembly of potato wild relative species, Solanum commersonii.</title>
        <authorList>
            <person name="Cho K."/>
        </authorList>
    </citation>
    <scope>NUCLEOTIDE SEQUENCE [LARGE SCALE GENOMIC DNA]</scope>
    <source>
        <strain evidence="1">LZ3.2</strain>
        <tissue evidence="1">Leaf</tissue>
    </source>
</reference>
<dbReference type="EMBL" id="JACXVP010000008">
    <property type="protein sequence ID" value="KAG5592360.1"/>
    <property type="molecule type" value="Genomic_DNA"/>
</dbReference>
<dbReference type="Proteomes" id="UP000824120">
    <property type="component" value="Chromosome 8"/>
</dbReference>
<proteinExistence type="predicted"/>
<dbReference type="AlphaFoldDB" id="A0A9J5XYQ2"/>
<accession>A0A9J5XYQ2</accession>
<evidence type="ECO:0000313" key="1">
    <source>
        <dbReference type="EMBL" id="KAG5592360.1"/>
    </source>
</evidence>
<protein>
    <submittedName>
        <fullName evidence="1">Uncharacterized protein</fullName>
    </submittedName>
</protein>
<gene>
    <name evidence="1" type="ORF">H5410_042874</name>
</gene>
<sequence>MKEVEKNEGNITSSFPNQNLESILASVSDELFVKRHNRRAKRRAMNTCGNTRDMLAITTFRRFIVPVIGLGEEINGRNQQQQRIKYYEQYYLIFMDQFFHEAKEMQVHSYLALWSTD</sequence>
<organism evidence="1 2">
    <name type="scientific">Solanum commersonii</name>
    <name type="common">Commerson's wild potato</name>
    <name type="synonym">Commerson's nightshade</name>
    <dbReference type="NCBI Taxonomy" id="4109"/>
    <lineage>
        <taxon>Eukaryota</taxon>
        <taxon>Viridiplantae</taxon>
        <taxon>Streptophyta</taxon>
        <taxon>Embryophyta</taxon>
        <taxon>Tracheophyta</taxon>
        <taxon>Spermatophyta</taxon>
        <taxon>Magnoliopsida</taxon>
        <taxon>eudicotyledons</taxon>
        <taxon>Gunneridae</taxon>
        <taxon>Pentapetalae</taxon>
        <taxon>asterids</taxon>
        <taxon>lamiids</taxon>
        <taxon>Solanales</taxon>
        <taxon>Solanaceae</taxon>
        <taxon>Solanoideae</taxon>
        <taxon>Solaneae</taxon>
        <taxon>Solanum</taxon>
    </lineage>
</organism>
<comment type="caution">
    <text evidence="1">The sequence shown here is derived from an EMBL/GenBank/DDBJ whole genome shotgun (WGS) entry which is preliminary data.</text>
</comment>
<name>A0A9J5XYQ2_SOLCO</name>
<keyword evidence="2" id="KW-1185">Reference proteome</keyword>
<dbReference type="OrthoDB" id="10369398at2759"/>
<evidence type="ECO:0000313" key="2">
    <source>
        <dbReference type="Proteomes" id="UP000824120"/>
    </source>
</evidence>